<proteinExistence type="predicted"/>
<dbReference type="EMBL" id="BDGG01000002">
    <property type="protein sequence ID" value="GAU93507.1"/>
    <property type="molecule type" value="Genomic_DNA"/>
</dbReference>
<dbReference type="OrthoDB" id="10605041at2759"/>
<dbReference type="AlphaFoldDB" id="A0A1D1V1P5"/>
<evidence type="ECO:0000313" key="2">
    <source>
        <dbReference type="EMBL" id="GAU93507.1"/>
    </source>
</evidence>
<organism evidence="2 3">
    <name type="scientific">Ramazzottius varieornatus</name>
    <name type="common">Water bear</name>
    <name type="synonym">Tardigrade</name>
    <dbReference type="NCBI Taxonomy" id="947166"/>
    <lineage>
        <taxon>Eukaryota</taxon>
        <taxon>Metazoa</taxon>
        <taxon>Ecdysozoa</taxon>
        <taxon>Tardigrada</taxon>
        <taxon>Eutardigrada</taxon>
        <taxon>Parachela</taxon>
        <taxon>Hypsibioidea</taxon>
        <taxon>Ramazzottiidae</taxon>
        <taxon>Ramazzottius</taxon>
    </lineage>
</organism>
<evidence type="ECO:0000256" key="1">
    <source>
        <dbReference type="SAM" id="MobiDB-lite"/>
    </source>
</evidence>
<feature type="region of interest" description="Disordered" evidence="1">
    <location>
        <begin position="318"/>
        <end position="344"/>
    </location>
</feature>
<keyword evidence="3" id="KW-1185">Reference proteome</keyword>
<sequence>MTTMNSKLLSASTQLTAPSSVGSTGNENYLSLEELMRYSKQVRSCGNAVSIVDGQEEADWKDRGLSGWACYEIIYGALLDRTGETSGPLLEALCFFVEQTLNSSEPHVVKNGLHFFRPLVPALHQLLHARDSSGWAARMLAAVYVKEGILTDDTVHELRRALDENEELAVLDTSRPHILEALKILQPLRPDLITEDVSENSRGTQFPTYSPYFQKSKASQTTTKEDFGELPPRKTFHTKYPTALSQPHKTRRWFTGDALADADNFISLWTKLRFPDQLLCLLTDANFLTAYWLSARPSKSATTMERRILDMVQDLLVNGGRGRSPEEGDVSEDEGTTEEDAESHTNITQLLEFVTSHIHESLPAVSSMAMDSLGDLESSTDDFLKAVHQVSLIHVSGNGLEVVQQAFSVIAGRFAGASEADQMSILQALRIMLRDWQRDLPRLWDLESEVCDDDKLTLAKQSFMHSEVGVQAAYVDTVVTFRMLVDLIDRIVWKPAIDSPVSDEISTRYWNEIIQLWKQVIEVIEMGENAQVRVSVSRYLPHPQLMLVGSLQPSRFIQDEMKALLDRCWTLSEPSDKREQLRMTELFKLFERKRSNPVRRK</sequence>
<protein>
    <submittedName>
        <fullName evidence="2">Uncharacterized protein</fullName>
    </submittedName>
</protein>
<comment type="caution">
    <text evidence="2">The sequence shown here is derived from an EMBL/GenBank/DDBJ whole genome shotgun (WGS) entry which is preliminary data.</text>
</comment>
<gene>
    <name evidence="2" type="primary">RvY_05438-1</name>
    <name evidence="2" type="synonym">RvY_05438.1</name>
    <name evidence="2" type="ORF">RvY_05438</name>
</gene>
<dbReference type="Proteomes" id="UP000186922">
    <property type="component" value="Unassembled WGS sequence"/>
</dbReference>
<feature type="compositionally biased region" description="Acidic residues" evidence="1">
    <location>
        <begin position="327"/>
        <end position="341"/>
    </location>
</feature>
<reference evidence="2 3" key="1">
    <citation type="journal article" date="2016" name="Nat. Commun.">
        <title>Extremotolerant tardigrade genome and improved radiotolerance of human cultured cells by tardigrade-unique protein.</title>
        <authorList>
            <person name="Hashimoto T."/>
            <person name="Horikawa D.D."/>
            <person name="Saito Y."/>
            <person name="Kuwahara H."/>
            <person name="Kozuka-Hata H."/>
            <person name="Shin-I T."/>
            <person name="Minakuchi Y."/>
            <person name="Ohishi K."/>
            <person name="Motoyama A."/>
            <person name="Aizu T."/>
            <person name="Enomoto A."/>
            <person name="Kondo K."/>
            <person name="Tanaka S."/>
            <person name="Hara Y."/>
            <person name="Koshikawa S."/>
            <person name="Sagara H."/>
            <person name="Miura T."/>
            <person name="Yokobori S."/>
            <person name="Miyagawa K."/>
            <person name="Suzuki Y."/>
            <person name="Kubo T."/>
            <person name="Oyama M."/>
            <person name="Kohara Y."/>
            <person name="Fujiyama A."/>
            <person name="Arakawa K."/>
            <person name="Katayama T."/>
            <person name="Toyoda A."/>
            <person name="Kunieda T."/>
        </authorList>
    </citation>
    <scope>NUCLEOTIDE SEQUENCE [LARGE SCALE GENOMIC DNA]</scope>
    <source>
        <strain evidence="2 3">YOKOZUNA-1</strain>
    </source>
</reference>
<evidence type="ECO:0000313" key="3">
    <source>
        <dbReference type="Proteomes" id="UP000186922"/>
    </source>
</evidence>
<name>A0A1D1V1P5_RAMVA</name>
<accession>A0A1D1V1P5</accession>